<gene>
    <name evidence="5" type="primary">ispH</name>
    <name evidence="7" type="ORF">A5888_000409</name>
    <name evidence="6" type="ORF">A5888_000441</name>
</gene>
<dbReference type="UniPathway" id="UPA00059">
    <property type="reaction ID" value="UER00105"/>
</dbReference>
<dbReference type="Gene3D" id="3.40.50.11270">
    <property type="match status" value="1"/>
</dbReference>
<dbReference type="InterPro" id="IPR003451">
    <property type="entry name" value="LytB/IspH"/>
</dbReference>
<keyword evidence="8" id="KW-1185">Reference proteome</keyword>
<feature type="active site" description="Proton donor" evidence="5">
    <location>
        <position position="132"/>
    </location>
</feature>
<dbReference type="Pfam" id="PF02401">
    <property type="entry name" value="LYTB"/>
    <property type="match status" value="1"/>
</dbReference>
<protein>
    <recommendedName>
        <fullName evidence="5">4-hydroxy-3-methylbut-2-enyl diphosphate reductase</fullName>
        <shortName evidence="5">HMBPP reductase</shortName>
        <ecNumber evidence="5">1.17.7.4</ecNumber>
    </recommendedName>
</protein>
<comment type="catalytic activity">
    <reaction evidence="5">
        <text>dimethylallyl diphosphate + 2 oxidized [2Fe-2S]-[ferredoxin] + H2O = (2E)-4-hydroxy-3-methylbut-2-enyl diphosphate + 2 reduced [2Fe-2S]-[ferredoxin] + 2 H(+)</text>
        <dbReference type="Rhea" id="RHEA:24825"/>
        <dbReference type="Rhea" id="RHEA-COMP:10000"/>
        <dbReference type="Rhea" id="RHEA-COMP:10001"/>
        <dbReference type="ChEBI" id="CHEBI:15377"/>
        <dbReference type="ChEBI" id="CHEBI:15378"/>
        <dbReference type="ChEBI" id="CHEBI:33737"/>
        <dbReference type="ChEBI" id="CHEBI:33738"/>
        <dbReference type="ChEBI" id="CHEBI:57623"/>
        <dbReference type="ChEBI" id="CHEBI:128753"/>
        <dbReference type="EC" id="1.17.7.4"/>
    </reaction>
</comment>
<feature type="binding site" evidence="5">
    <location>
        <position position="12"/>
    </location>
    <ligand>
        <name>[4Fe-4S] cluster</name>
        <dbReference type="ChEBI" id="CHEBI:49883"/>
    </ligand>
</feature>
<dbReference type="GO" id="GO:0019288">
    <property type="term" value="P:isopentenyl diphosphate biosynthetic process, methylerythritol 4-phosphate pathway"/>
    <property type="evidence" value="ECO:0007669"/>
    <property type="project" value="UniProtKB-UniRule"/>
</dbReference>
<dbReference type="CDD" id="cd13944">
    <property type="entry name" value="lytB_ispH"/>
    <property type="match status" value="1"/>
</dbReference>
<keyword evidence="5" id="KW-0414">Isoprene biosynthesis</keyword>
<dbReference type="GO" id="GO:0050992">
    <property type="term" value="P:dimethylallyl diphosphate biosynthetic process"/>
    <property type="evidence" value="ECO:0007669"/>
    <property type="project" value="UniProtKB-UniRule"/>
</dbReference>
<evidence type="ECO:0000256" key="3">
    <source>
        <dbReference type="ARBA" id="ARBA00023004"/>
    </source>
</evidence>
<feature type="binding site" evidence="5">
    <location>
        <position position="169"/>
    </location>
    <ligand>
        <name>(2E)-4-hydroxy-3-methylbut-2-enyl diphosphate</name>
        <dbReference type="ChEBI" id="CHEBI:128753"/>
    </ligand>
</feature>
<proteinExistence type="inferred from homology"/>
<name>A0A242KC41_9ENTE</name>
<dbReference type="AlphaFoldDB" id="A0A242KC41"/>
<keyword evidence="5" id="KW-0560">Oxidoreductase</keyword>
<comment type="pathway">
    <text evidence="5">Isoprenoid biosynthesis; dimethylallyl diphosphate biosynthesis; dimethylallyl diphosphate from (2E)-4-hydroxy-3-methylbutenyl diphosphate: step 1/1.</text>
</comment>
<comment type="caution">
    <text evidence="5">Lacks conserved residue(s) required for the propagation of feature annotation.</text>
</comment>
<comment type="similarity">
    <text evidence="5">Belongs to the IspH family.</text>
</comment>
<feature type="binding site" evidence="5">
    <location>
        <position position="43"/>
    </location>
    <ligand>
        <name>(2E)-4-hydroxy-3-methylbut-2-enyl diphosphate</name>
        <dbReference type="ChEBI" id="CHEBI:128753"/>
    </ligand>
</feature>
<comment type="catalytic activity">
    <reaction evidence="5">
        <text>isopentenyl diphosphate + 2 oxidized [2Fe-2S]-[ferredoxin] + H2O = (2E)-4-hydroxy-3-methylbut-2-enyl diphosphate + 2 reduced [2Fe-2S]-[ferredoxin] + 2 H(+)</text>
        <dbReference type="Rhea" id="RHEA:24488"/>
        <dbReference type="Rhea" id="RHEA-COMP:10000"/>
        <dbReference type="Rhea" id="RHEA-COMP:10001"/>
        <dbReference type="ChEBI" id="CHEBI:15377"/>
        <dbReference type="ChEBI" id="CHEBI:15378"/>
        <dbReference type="ChEBI" id="CHEBI:33737"/>
        <dbReference type="ChEBI" id="CHEBI:33738"/>
        <dbReference type="ChEBI" id="CHEBI:128753"/>
        <dbReference type="ChEBI" id="CHEBI:128769"/>
        <dbReference type="EC" id="1.17.7.4"/>
    </reaction>
</comment>
<evidence type="ECO:0000256" key="2">
    <source>
        <dbReference type="ARBA" id="ARBA00022723"/>
    </source>
</evidence>
<dbReference type="NCBIfam" id="NF002187">
    <property type="entry name" value="PRK01045.1-1"/>
    <property type="match status" value="1"/>
</dbReference>
<evidence type="ECO:0000256" key="5">
    <source>
        <dbReference type="HAMAP-Rule" id="MF_00191"/>
    </source>
</evidence>
<feature type="binding site" evidence="5">
    <location>
        <position position="270"/>
    </location>
    <ligand>
        <name>isopentenyl diphosphate</name>
        <dbReference type="ChEBI" id="CHEBI:128769"/>
    </ligand>
</feature>
<dbReference type="EMBL" id="CP147247">
    <property type="protein sequence ID" value="WYJ88690.1"/>
    <property type="molecule type" value="Genomic_DNA"/>
</dbReference>
<dbReference type="RefSeq" id="WP_086347596.1">
    <property type="nucleotide sequence ID" value="NZ_CP147247.1"/>
</dbReference>
<comment type="pathway">
    <text evidence="5">Isoprenoid biosynthesis; isopentenyl diphosphate biosynthesis via DXP pathway; isopentenyl diphosphate from 1-deoxy-D-xylulose 5-phosphate: step 6/6.</text>
</comment>
<evidence type="ECO:0000256" key="4">
    <source>
        <dbReference type="ARBA" id="ARBA00023014"/>
    </source>
</evidence>
<comment type="cofactor">
    <cofactor evidence="5">
        <name>[4Fe-4S] cluster</name>
        <dbReference type="ChEBI" id="CHEBI:49883"/>
    </cofactor>
    <text evidence="5">Binds 1 [4Fe-4S] cluster per subunit.</text>
</comment>
<keyword evidence="1 5" id="KW-0004">4Fe-4S</keyword>
<feature type="binding site" evidence="5">
    <location>
        <position position="227"/>
    </location>
    <ligand>
        <name>isopentenyl diphosphate</name>
        <dbReference type="ChEBI" id="CHEBI:128769"/>
    </ligand>
</feature>
<feature type="binding site" evidence="5">
    <location>
        <position position="130"/>
    </location>
    <ligand>
        <name>(2E)-4-hydroxy-3-methylbut-2-enyl diphosphate</name>
        <dbReference type="ChEBI" id="CHEBI:128753"/>
    </ligand>
</feature>
<feature type="binding site" evidence="5">
    <location>
        <position position="80"/>
    </location>
    <ligand>
        <name>isopentenyl diphosphate</name>
        <dbReference type="ChEBI" id="CHEBI:128769"/>
    </ligand>
</feature>
<dbReference type="EC" id="1.17.7.4" evidence="5"/>
<reference evidence="6" key="1">
    <citation type="submission" date="2017-05" db="EMBL/GenBank/DDBJ databases">
        <title>The Genome Sequence of Enterococcus sp. 9E7_DIV0242.</title>
        <authorList>
            <consortium name="The Broad Institute Genomics Platform"/>
            <consortium name="The Broad Institute Genomic Center for Infectious Diseases"/>
            <person name="Earl A."/>
            <person name="Manson A."/>
            <person name="Schwartman J."/>
            <person name="Gilmore M."/>
            <person name="Abouelleil A."/>
            <person name="Cao P."/>
            <person name="Chapman S."/>
            <person name="Cusick C."/>
            <person name="Shea T."/>
            <person name="Young S."/>
            <person name="Neafsey D."/>
            <person name="Nusbaum C."/>
            <person name="Birren B."/>
        </authorList>
    </citation>
    <scope>NUCLEOTIDE SEQUENCE [LARGE SCALE GENOMIC DNA]</scope>
    <source>
        <strain evidence="6">9E7_DIV0242</strain>
    </source>
</reference>
<feature type="binding site" evidence="5">
    <location>
        <position position="102"/>
    </location>
    <ligand>
        <name>[4Fe-4S] cluster</name>
        <dbReference type="ChEBI" id="CHEBI:49883"/>
    </ligand>
</feature>
<comment type="function">
    <text evidence="5">Catalyzes the conversion of 1-hydroxy-2-methyl-2-(E)-butenyl 4-diphosphate (HMBPP) into a mixture of isopentenyl diphosphate (IPP) and dimethylallyl diphosphate (DMAPP). Acts in the terminal step of the DOXP/MEP pathway for isoprenoid precursor biosynthesis.</text>
</comment>
<dbReference type="EMBL" id="NGMM01000001">
    <property type="protein sequence ID" value="OTP18627.1"/>
    <property type="molecule type" value="Genomic_DNA"/>
</dbReference>
<evidence type="ECO:0000313" key="6">
    <source>
        <dbReference type="EMBL" id="OTP18627.1"/>
    </source>
</evidence>
<feature type="binding site" evidence="5">
    <location>
        <position position="227"/>
    </location>
    <ligand>
        <name>dimethylallyl diphosphate</name>
        <dbReference type="ChEBI" id="CHEBI:57623"/>
    </ligand>
</feature>
<feature type="binding site" evidence="5">
    <location>
        <position position="225"/>
    </location>
    <ligand>
        <name>dimethylallyl diphosphate</name>
        <dbReference type="ChEBI" id="CHEBI:57623"/>
    </ligand>
</feature>
<feature type="binding site" evidence="5">
    <location>
        <position position="270"/>
    </location>
    <ligand>
        <name>(2E)-4-hydroxy-3-methylbut-2-enyl diphosphate</name>
        <dbReference type="ChEBI" id="CHEBI:128753"/>
    </ligand>
</feature>
<dbReference type="NCBIfam" id="TIGR00216">
    <property type="entry name" value="ispH_lytB"/>
    <property type="match status" value="1"/>
</dbReference>
<dbReference type="HAMAP" id="MF_00191">
    <property type="entry name" value="IspH"/>
    <property type="match status" value="1"/>
</dbReference>
<feature type="binding site" evidence="5">
    <location>
        <position position="43"/>
    </location>
    <ligand>
        <name>dimethylallyl diphosphate</name>
        <dbReference type="ChEBI" id="CHEBI:57623"/>
    </ligand>
</feature>
<feature type="binding site" evidence="5">
    <location>
        <position position="197"/>
    </location>
    <ligand>
        <name>[4Fe-4S] cluster</name>
        <dbReference type="ChEBI" id="CHEBI:49883"/>
    </ligand>
</feature>
<dbReference type="Gene3D" id="3.40.1010.20">
    <property type="entry name" value="4-hydroxy-3-methylbut-2-enyl diphosphate reductase, catalytic domain"/>
    <property type="match status" value="2"/>
</dbReference>
<evidence type="ECO:0000313" key="8">
    <source>
        <dbReference type="Proteomes" id="UP000195141"/>
    </source>
</evidence>
<feature type="binding site" evidence="5">
    <location>
        <position position="225"/>
    </location>
    <ligand>
        <name>isopentenyl diphosphate</name>
        <dbReference type="ChEBI" id="CHEBI:128769"/>
    </ligand>
</feature>
<dbReference type="PANTHER" id="PTHR30426:SF0">
    <property type="entry name" value="4-HYDROXY-3-METHYLBUT-2-ENYL DIPHOSPHATE REDUCTASE"/>
    <property type="match status" value="1"/>
</dbReference>
<keyword evidence="3 5" id="KW-0408">Iron</keyword>
<dbReference type="GO" id="GO:0051539">
    <property type="term" value="F:4 iron, 4 sulfur cluster binding"/>
    <property type="evidence" value="ECO:0007669"/>
    <property type="project" value="UniProtKB-UniRule"/>
</dbReference>
<feature type="binding site" evidence="5">
    <location>
        <position position="130"/>
    </location>
    <ligand>
        <name>dimethylallyl diphosphate</name>
        <dbReference type="ChEBI" id="CHEBI:57623"/>
    </ligand>
</feature>
<organism evidence="6">
    <name type="scientific">Candidatus Enterococcus clewellii</name>
    <dbReference type="NCBI Taxonomy" id="1834193"/>
    <lineage>
        <taxon>Bacteria</taxon>
        <taxon>Bacillati</taxon>
        <taxon>Bacillota</taxon>
        <taxon>Bacilli</taxon>
        <taxon>Lactobacillales</taxon>
        <taxon>Enterococcaceae</taxon>
        <taxon>Enterococcus</taxon>
    </lineage>
</organism>
<feature type="binding site" evidence="5">
    <location>
        <position position="227"/>
    </location>
    <ligand>
        <name>(2E)-4-hydroxy-3-methylbut-2-enyl diphosphate</name>
        <dbReference type="ChEBI" id="CHEBI:128753"/>
    </ligand>
</feature>
<evidence type="ECO:0000256" key="1">
    <source>
        <dbReference type="ARBA" id="ARBA00022485"/>
    </source>
</evidence>
<keyword evidence="2 5" id="KW-0479">Metal-binding</keyword>
<reference evidence="7" key="2">
    <citation type="submission" date="2017-05" db="EMBL/GenBank/DDBJ databases">
        <authorList>
            <consortium name="The Broad Institute Genomics Platform"/>
            <consortium name="The Broad Institute Genomic Center for Infectious Diseases"/>
            <person name="Earl A."/>
            <person name="Manson A."/>
            <person name="Schwartman J."/>
            <person name="Gilmore M."/>
            <person name="Abouelleil A."/>
            <person name="Cao P."/>
            <person name="Chapman S."/>
            <person name="Cusick C."/>
            <person name="Shea T."/>
            <person name="Young S."/>
            <person name="Neafsey D."/>
            <person name="Nusbaum C."/>
            <person name="Birren B."/>
        </authorList>
    </citation>
    <scope>NUCLEOTIDE SEQUENCE</scope>
    <source>
        <strain evidence="7">9E7_DIV0242</strain>
    </source>
</reference>
<sequence length="334" mass="36911">MNVLNITPRGHCYGVVDALVLSKNVVKDTSLPRPIYSLGYVVHNTIVAKAFEEAGIIVMEGDREEMLEKIDSGTVIFTAHGVSPKVREIAAAKNLAVVDTTCPEVAIIHEIVAQRVEDGFDVLYIGMAGHPEAVGTIGINPEKVHLITSLEDAEAIELDNDKIYISNETTMSQWDVEEMTEHLMNKFPNAIYNKDICSATIERQAAVVEQAGDCDLLLVVGDAKSNNSNRLAQVSIEQAGTPAHLIEDISDIKIEWLKDVNVVGVTGGASTPTYVIRETVQFLTQFDYGDPMTWDRESQCTSDKVLPKGSTKEISHSRERKMEQLRDRYMQIHA</sequence>
<dbReference type="GO" id="GO:0051745">
    <property type="term" value="F:4-hydroxy-3-methylbut-2-enyl diphosphate reductase activity"/>
    <property type="evidence" value="ECO:0007669"/>
    <property type="project" value="UniProtKB-UniRule"/>
</dbReference>
<feature type="binding site" evidence="5">
    <location>
        <position position="80"/>
    </location>
    <ligand>
        <name>dimethylallyl diphosphate</name>
        <dbReference type="ChEBI" id="CHEBI:57623"/>
    </ligand>
</feature>
<keyword evidence="4 5" id="KW-0411">Iron-sulfur</keyword>
<feature type="binding site" evidence="5">
    <location>
        <position position="130"/>
    </location>
    <ligand>
        <name>isopentenyl diphosphate</name>
        <dbReference type="ChEBI" id="CHEBI:128769"/>
    </ligand>
</feature>
<feature type="binding site" evidence="5">
    <location>
        <position position="270"/>
    </location>
    <ligand>
        <name>dimethylallyl diphosphate</name>
        <dbReference type="ChEBI" id="CHEBI:57623"/>
    </ligand>
</feature>
<dbReference type="Proteomes" id="UP000195141">
    <property type="component" value="Chromosome"/>
</dbReference>
<dbReference type="PANTHER" id="PTHR30426">
    <property type="entry name" value="4-HYDROXY-3-METHYLBUT-2-ENYL DIPHOSPHATE REDUCTASE"/>
    <property type="match status" value="1"/>
</dbReference>
<feature type="binding site" evidence="5">
    <location>
        <position position="80"/>
    </location>
    <ligand>
        <name>(2E)-4-hydroxy-3-methylbut-2-enyl diphosphate</name>
        <dbReference type="ChEBI" id="CHEBI:128753"/>
    </ligand>
</feature>
<dbReference type="GO" id="GO:0046872">
    <property type="term" value="F:metal ion binding"/>
    <property type="evidence" value="ECO:0007669"/>
    <property type="project" value="UniProtKB-KW"/>
</dbReference>
<dbReference type="GO" id="GO:0016114">
    <property type="term" value="P:terpenoid biosynthetic process"/>
    <property type="evidence" value="ECO:0007669"/>
    <property type="project" value="UniProtKB-UniRule"/>
</dbReference>
<dbReference type="OrthoDB" id="9777362at2"/>
<reference evidence="7" key="3">
    <citation type="submission" date="2024-03" db="EMBL/GenBank/DDBJ databases">
        <title>The Genome Sequence of Enterococcus sp. DIV0242b.</title>
        <authorList>
            <consortium name="The Broad Institute Genomics Platform"/>
            <consortium name="The Broad Institute Microbial Omics Core"/>
            <consortium name="The Broad Institute Genomic Center for Infectious Diseases"/>
            <person name="Earl A."/>
            <person name="Manson A."/>
            <person name="Gilmore M."/>
            <person name="Schwartman J."/>
            <person name="Shea T."/>
            <person name="Abouelleil A."/>
            <person name="Cao P."/>
            <person name="Chapman S."/>
            <person name="Cusick C."/>
            <person name="Young S."/>
            <person name="Neafsey D."/>
            <person name="Nusbaum C."/>
            <person name="Birren B."/>
        </authorList>
    </citation>
    <scope>NUCLEOTIDE SEQUENCE</scope>
    <source>
        <strain evidence="7">9E7_DIV0242</strain>
    </source>
</reference>
<evidence type="ECO:0000313" key="7">
    <source>
        <dbReference type="EMBL" id="WYJ88690.1"/>
    </source>
</evidence>
<feature type="binding site" evidence="5">
    <location>
        <position position="225"/>
    </location>
    <ligand>
        <name>(2E)-4-hydroxy-3-methylbut-2-enyl diphosphate</name>
        <dbReference type="ChEBI" id="CHEBI:128753"/>
    </ligand>
</feature>
<accession>A0A242KC41</accession>
<dbReference type="UniPathway" id="UPA00056">
    <property type="reaction ID" value="UER00097"/>
</dbReference>
<feature type="binding site" evidence="5">
    <location>
        <position position="43"/>
    </location>
    <ligand>
        <name>isopentenyl diphosphate</name>
        <dbReference type="ChEBI" id="CHEBI:128769"/>
    </ligand>
</feature>